<name>A0A267MNE5_9FIRM</name>
<feature type="transmembrane region" description="Helical" evidence="12">
    <location>
        <begin position="370"/>
        <end position="391"/>
    </location>
</feature>
<feature type="transmembrane region" description="Helical" evidence="12">
    <location>
        <begin position="33"/>
        <end position="55"/>
    </location>
</feature>
<dbReference type="NCBIfam" id="TIGR00797">
    <property type="entry name" value="matE"/>
    <property type="match status" value="1"/>
</dbReference>
<evidence type="ECO:0000313" key="14">
    <source>
        <dbReference type="Proteomes" id="UP000216024"/>
    </source>
</evidence>
<evidence type="ECO:0000313" key="13">
    <source>
        <dbReference type="EMBL" id="PAB60937.1"/>
    </source>
</evidence>
<keyword evidence="6" id="KW-1003">Cell membrane</keyword>
<evidence type="ECO:0000256" key="5">
    <source>
        <dbReference type="ARBA" id="ARBA00022449"/>
    </source>
</evidence>
<dbReference type="Pfam" id="PF01554">
    <property type="entry name" value="MatE"/>
    <property type="match status" value="2"/>
</dbReference>
<dbReference type="CDD" id="cd13137">
    <property type="entry name" value="MATE_NorM_like"/>
    <property type="match status" value="1"/>
</dbReference>
<evidence type="ECO:0000256" key="1">
    <source>
        <dbReference type="ARBA" id="ARBA00003408"/>
    </source>
</evidence>
<keyword evidence="8 12" id="KW-1133">Transmembrane helix</keyword>
<comment type="subcellular location">
    <subcellularLocation>
        <location evidence="2">Cell membrane</location>
        <topology evidence="2">Multi-pass membrane protein</topology>
    </subcellularLocation>
</comment>
<dbReference type="InterPro" id="IPR050222">
    <property type="entry name" value="MATE_MdtK"/>
</dbReference>
<evidence type="ECO:0000256" key="6">
    <source>
        <dbReference type="ARBA" id="ARBA00022475"/>
    </source>
</evidence>
<dbReference type="PIRSF" id="PIRSF006603">
    <property type="entry name" value="DinF"/>
    <property type="match status" value="1"/>
</dbReference>
<dbReference type="OrthoDB" id="62420at2"/>
<reference evidence="13 14" key="1">
    <citation type="submission" date="2017-06" db="EMBL/GenBank/DDBJ databases">
        <title>Draft genome sequence of anaerobic fermentative bacterium Anaeromicrobium sediminis DY2726D isolated from West Pacific Ocean sediments.</title>
        <authorList>
            <person name="Zeng X."/>
        </authorList>
    </citation>
    <scope>NUCLEOTIDE SEQUENCE [LARGE SCALE GENOMIC DNA]</scope>
    <source>
        <strain evidence="13 14">DY2726D</strain>
    </source>
</reference>
<dbReference type="PANTHER" id="PTHR43298">
    <property type="entry name" value="MULTIDRUG RESISTANCE PROTEIN NORM-RELATED"/>
    <property type="match status" value="1"/>
</dbReference>
<evidence type="ECO:0000256" key="11">
    <source>
        <dbReference type="ARBA" id="ARBA00031636"/>
    </source>
</evidence>
<evidence type="ECO:0000256" key="2">
    <source>
        <dbReference type="ARBA" id="ARBA00004651"/>
    </source>
</evidence>
<gene>
    <name evidence="13" type="ORF">CCE28_00455</name>
</gene>
<keyword evidence="7 12" id="KW-0812">Transmembrane</keyword>
<dbReference type="GO" id="GO:0005886">
    <property type="term" value="C:plasma membrane"/>
    <property type="evidence" value="ECO:0007669"/>
    <property type="project" value="UniProtKB-SubCell"/>
</dbReference>
<evidence type="ECO:0000256" key="8">
    <source>
        <dbReference type="ARBA" id="ARBA00022989"/>
    </source>
</evidence>
<feature type="transmembrane region" description="Helical" evidence="12">
    <location>
        <begin position="397"/>
        <end position="418"/>
    </location>
</feature>
<sequence length="430" mass="47678">MILYMLIWICDTMMVGKYGGKLTVTAVGLSAQIIYTVIGIFVANGISVGVTSLVARSVGAKNYKKAQEYASVSLHITLFLSIIISTVFFTFAKEILSIAGADREVIILGTSYIKICSVQIFFNMMRNSLNGALRGQGDTKTPLYSSIILNIINIGLDWILIFGRYGFPEMGVNGAAMATSIASVSAYIYTLIHIRNKECIKPKINSIFKMNLKRAKELMKLSIPASLQEASFSIARLINTFMIMILGNVAFSANEITVSIESLSFMPGWGFAVASTTLVGQKIGENRYDKAKEYAHTSIILSAGVMGICSCIFILFPSNLIQMFIKSSETEVIRLGTICLMIASIEQIPMAISMTTEGVLKGIGDTKNPFIVALATNWLIRLPLMYYFIVIKKSSVTYVWWITSIQWILQGSIIYVIYRYKFKKMLEKSQ</sequence>
<dbReference type="InterPro" id="IPR002528">
    <property type="entry name" value="MATE_fam"/>
</dbReference>
<dbReference type="AlphaFoldDB" id="A0A267MNE5"/>
<keyword evidence="10 12" id="KW-0472">Membrane</keyword>
<comment type="function">
    <text evidence="1">Multidrug efflux pump.</text>
</comment>
<evidence type="ECO:0000256" key="10">
    <source>
        <dbReference type="ARBA" id="ARBA00023136"/>
    </source>
</evidence>
<evidence type="ECO:0000256" key="3">
    <source>
        <dbReference type="ARBA" id="ARBA00020268"/>
    </source>
</evidence>
<organism evidence="13 14">
    <name type="scientific">Anaeromicrobium sediminis</name>
    <dbReference type="NCBI Taxonomy" id="1478221"/>
    <lineage>
        <taxon>Bacteria</taxon>
        <taxon>Bacillati</taxon>
        <taxon>Bacillota</taxon>
        <taxon>Clostridia</taxon>
        <taxon>Peptostreptococcales</taxon>
        <taxon>Thermotaleaceae</taxon>
        <taxon>Anaeromicrobium</taxon>
    </lineage>
</organism>
<dbReference type="Proteomes" id="UP000216024">
    <property type="component" value="Unassembled WGS sequence"/>
</dbReference>
<feature type="transmembrane region" description="Helical" evidence="12">
    <location>
        <begin position="143"/>
        <end position="163"/>
    </location>
</feature>
<comment type="caution">
    <text evidence="13">The sequence shown here is derived from an EMBL/GenBank/DDBJ whole genome shotgun (WGS) entry which is preliminary data.</text>
</comment>
<protein>
    <recommendedName>
        <fullName evidence="3">Probable multidrug resistance protein NorM</fullName>
    </recommendedName>
    <alternativeName>
        <fullName evidence="11">Multidrug-efflux transporter</fullName>
    </alternativeName>
</protein>
<dbReference type="PANTHER" id="PTHR43298:SF4">
    <property type="entry name" value="DRUG_SODIUM ANTIPORTER"/>
    <property type="match status" value="1"/>
</dbReference>
<proteinExistence type="predicted"/>
<evidence type="ECO:0000256" key="4">
    <source>
        <dbReference type="ARBA" id="ARBA00022448"/>
    </source>
</evidence>
<keyword evidence="5" id="KW-0050">Antiport</keyword>
<evidence type="ECO:0000256" key="9">
    <source>
        <dbReference type="ARBA" id="ARBA00023065"/>
    </source>
</evidence>
<feature type="transmembrane region" description="Helical" evidence="12">
    <location>
        <begin position="175"/>
        <end position="194"/>
    </location>
</feature>
<dbReference type="GO" id="GO:0042910">
    <property type="term" value="F:xenobiotic transmembrane transporter activity"/>
    <property type="evidence" value="ECO:0007669"/>
    <property type="project" value="InterPro"/>
</dbReference>
<feature type="transmembrane region" description="Helical" evidence="12">
    <location>
        <begin position="105"/>
        <end position="122"/>
    </location>
</feature>
<dbReference type="InterPro" id="IPR048279">
    <property type="entry name" value="MdtK-like"/>
</dbReference>
<accession>A0A267MNE5</accession>
<feature type="transmembrane region" description="Helical" evidence="12">
    <location>
        <begin position="230"/>
        <end position="251"/>
    </location>
</feature>
<evidence type="ECO:0000256" key="12">
    <source>
        <dbReference type="SAM" id="Phobius"/>
    </source>
</evidence>
<feature type="transmembrane region" description="Helical" evidence="12">
    <location>
        <begin position="76"/>
        <end position="99"/>
    </location>
</feature>
<evidence type="ECO:0000256" key="7">
    <source>
        <dbReference type="ARBA" id="ARBA00022692"/>
    </source>
</evidence>
<keyword evidence="4" id="KW-0813">Transport</keyword>
<feature type="transmembrane region" description="Helical" evidence="12">
    <location>
        <begin position="332"/>
        <end position="349"/>
    </location>
</feature>
<dbReference type="GO" id="GO:0006811">
    <property type="term" value="P:monoatomic ion transport"/>
    <property type="evidence" value="ECO:0007669"/>
    <property type="project" value="UniProtKB-KW"/>
</dbReference>
<feature type="transmembrane region" description="Helical" evidence="12">
    <location>
        <begin position="299"/>
        <end position="320"/>
    </location>
</feature>
<keyword evidence="14" id="KW-1185">Reference proteome</keyword>
<dbReference type="EMBL" id="NIBG01000001">
    <property type="protein sequence ID" value="PAB60937.1"/>
    <property type="molecule type" value="Genomic_DNA"/>
</dbReference>
<keyword evidence="9" id="KW-0406">Ion transport</keyword>
<dbReference type="GO" id="GO:0015297">
    <property type="term" value="F:antiporter activity"/>
    <property type="evidence" value="ECO:0007669"/>
    <property type="project" value="UniProtKB-KW"/>
</dbReference>